<gene>
    <name evidence="1" type="ORF">M9H77_09855</name>
</gene>
<proteinExistence type="predicted"/>
<accession>A0ACC0C1T7</accession>
<evidence type="ECO:0000313" key="2">
    <source>
        <dbReference type="Proteomes" id="UP001060085"/>
    </source>
</evidence>
<protein>
    <submittedName>
        <fullName evidence="1">Uncharacterized protein</fullName>
    </submittedName>
</protein>
<sequence>MDSELGNGIGENVSRTDSESTREAVTPNGTENYESPLSAASSSSESDSSVTDLFQLDPLIAPDSNDSDPKSSSKSDDNEKTHRRDIKSDVAIAALLSLEKIYGSSGSISQVSDVTHESTVPSLSQTHSPPVQMMERSEGYDPNRIPASAFTSKASTPMEWSATSNDSLFSIQIGHSLARLDELNVPNESFKWKDSKKSADLNGPNSFSSPGVVKISDHVVVLGQNSPLTKEKEEKQKTLDLGQNRVGFTDKVKNIPYKSVKFEDKANEEGYKNDQNGTNIRSSGFPRKRKSSKLYCLCSNCSWGCCFGCCSKRPRWSCKWLCLVSLCCKWPSCSGCCVKCHCSNCSWAFCCNWKATNCCCFKILNDGRAKKWCSCCCCCPCSCCCACCSSCSYSCC</sequence>
<dbReference type="Proteomes" id="UP001060085">
    <property type="component" value="Linkage Group LG02"/>
</dbReference>
<reference evidence="2" key="1">
    <citation type="journal article" date="2023" name="Nat. Plants">
        <title>Single-cell RNA sequencing provides a high-resolution roadmap for understanding the multicellular compartmentation of specialized metabolism.</title>
        <authorList>
            <person name="Sun S."/>
            <person name="Shen X."/>
            <person name="Li Y."/>
            <person name="Li Y."/>
            <person name="Wang S."/>
            <person name="Li R."/>
            <person name="Zhang H."/>
            <person name="Shen G."/>
            <person name="Guo B."/>
            <person name="Wei J."/>
            <person name="Xu J."/>
            <person name="St-Pierre B."/>
            <person name="Chen S."/>
            <person name="Sun C."/>
        </authorList>
    </citation>
    <scope>NUCLEOTIDE SEQUENCE [LARGE SCALE GENOMIC DNA]</scope>
</reference>
<organism evidence="1 2">
    <name type="scientific">Catharanthus roseus</name>
    <name type="common">Madagascar periwinkle</name>
    <name type="synonym">Vinca rosea</name>
    <dbReference type="NCBI Taxonomy" id="4058"/>
    <lineage>
        <taxon>Eukaryota</taxon>
        <taxon>Viridiplantae</taxon>
        <taxon>Streptophyta</taxon>
        <taxon>Embryophyta</taxon>
        <taxon>Tracheophyta</taxon>
        <taxon>Spermatophyta</taxon>
        <taxon>Magnoliopsida</taxon>
        <taxon>eudicotyledons</taxon>
        <taxon>Gunneridae</taxon>
        <taxon>Pentapetalae</taxon>
        <taxon>asterids</taxon>
        <taxon>lamiids</taxon>
        <taxon>Gentianales</taxon>
        <taxon>Apocynaceae</taxon>
        <taxon>Rauvolfioideae</taxon>
        <taxon>Vinceae</taxon>
        <taxon>Catharanthinae</taxon>
        <taxon>Catharanthus</taxon>
    </lineage>
</organism>
<keyword evidence="2" id="KW-1185">Reference proteome</keyword>
<comment type="caution">
    <text evidence="1">The sequence shown here is derived from an EMBL/GenBank/DDBJ whole genome shotgun (WGS) entry which is preliminary data.</text>
</comment>
<name>A0ACC0C1T7_CATRO</name>
<dbReference type="EMBL" id="CM044702">
    <property type="protein sequence ID" value="KAI5678905.1"/>
    <property type="molecule type" value="Genomic_DNA"/>
</dbReference>
<evidence type="ECO:0000313" key="1">
    <source>
        <dbReference type="EMBL" id="KAI5678905.1"/>
    </source>
</evidence>